<dbReference type="Pfam" id="PF12796">
    <property type="entry name" value="Ank_2"/>
    <property type="match status" value="9"/>
</dbReference>
<protein>
    <recommendedName>
        <fullName evidence="8">Serine/threonine-protein phosphatase 6 regulatory ankyrin repeat subunit A</fullName>
    </recommendedName>
</protein>
<feature type="repeat" description="ANK" evidence="3">
    <location>
        <begin position="640"/>
        <end position="672"/>
    </location>
</feature>
<dbReference type="Gene3D" id="1.25.40.20">
    <property type="entry name" value="Ankyrin repeat-containing domain"/>
    <property type="match status" value="8"/>
</dbReference>
<evidence type="ECO:0008006" key="8">
    <source>
        <dbReference type="Google" id="ProtNLM"/>
    </source>
</evidence>
<feature type="repeat" description="ANK" evidence="3">
    <location>
        <begin position="371"/>
        <end position="403"/>
    </location>
</feature>
<keyword evidence="1" id="KW-0677">Repeat</keyword>
<feature type="repeat" description="ANK" evidence="3">
    <location>
        <begin position="437"/>
        <end position="469"/>
    </location>
</feature>
<dbReference type="Pfam" id="PF00023">
    <property type="entry name" value="Ank"/>
    <property type="match status" value="2"/>
</dbReference>
<dbReference type="Proteomes" id="UP000789390">
    <property type="component" value="Unassembled WGS sequence"/>
</dbReference>
<keyword evidence="5" id="KW-0812">Transmembrane</keyword>
<proteinExistence type="predicted"/>
<feature type="repeat" description="ANK" evidence="3">
    <location>
        <begin position="172"/>
        <end position="204"/>
    </location>
</feature>
<comment type="caution">
    <text evidence="6">The sequence shown here is derived from an EMBL/GenBank/DDBJ whole genome shotgun (WGS) entry which is preliminary data.</text>
</comment>
<dbReference type="SMART" id="SM00248">
    <property type="entry name" value="ANK"/>
    <property type="match status" value="28"/>
</dbReference>
<feature type="repeat" description="ANK" evidence="3">
    <location>
        <begin position="205"/>
        <end position="237"/>
    </location>
</feature>
<feature type="region of interest" description="Disordered" evidence="4">
    <location>
        <begin position="1076"/>
        <end position="1103"/>
    </location>
</feature>
<dbReference type="SUPFAM" id="SSF48403">
    <property type="entry name" value="Ankyrin repeat"/>
    <property type="match status" value="3"/>
</dbReference>
<feature type="repeat" description="ANK" evidence="3">
    <location>
        <begin position="470"/>
        <end position="502"/>
    </location>
</feature>
<dbReference type="PRINTS" id="PR01415">
    <property type="entry name" value="ANKYRIN"/>
</dbReference>
<dbReference type="InterPro" id="IPR002110">
    <property type="entry name" value="Ankyrin_rpt"/>
</dbReference>
<dbReference type="AlphaFoldDB" id="A0A8J2RAJ4"/>
<dbReference type="PANTHER" id="PTHR24198:SF192">
    <property type="entry name" value="SERINE_THREONINE-PROTEIN PHOSPHATASE 6 REGULATORY ANKYRIN REPEAT SUBUNIT A"/>
    <property type="match status" value="1"/>
</dbReference>
<feature type="transmembrane region" description="Helical" evidence="5">
    <location>
        <begin position="32"/>
        <end position="52"/>
    </location>
</feature>
<evidence type="ECO:0000256" key="5">
    <source>
        <dbReference type="SAM" id="Phobius"/>
    </source>
</evidence>
<name>A0A8J2RAJ4_9CRUS</name>
<feature type="repeat" description="ANK" evidence="3">
    <location>
        <begin position="139"/>
        <end position="171"/>
    </location>
</feature>
<keyword evidence="2 3" id="KW-0040">ANK repeat</keyword>
<dbReference type="OrthoDB" id="6358812at2759"/>
<evidence type="ECO:0000256" key="4">
    <source>
        <dbReference type="SAM" id="MobiDB-lite"/>
    </source>
</evidence>
<keyword evidence="5" id="KW-0472">Membrane</keyword>
<feature type="repeat" description="ANK" evidence="3">
    <location>
        <begin position="707"/>
        <end position="742"/>
    </location>
</feature>
<feature type="repeat" description="ANK" evidence="3">
    <location>
        <begin position="106"/>
        <end position="138"/>
    </location>
</feature>
<evidence type="ECO:0000313" key="6">
    <source>
        <dbReference type="EMBL" id="CAH0098793.1"/>
    </source>
</evidence>
<feature type="compositionally biased region" description="Acidic residues" evidence="4">
    <location>
        <begin position="1080"/>
        <end position="1091"/>
    </location>
</feature>
<reference evidence="6" key="1">
    <citation type="submission" date="2021-11" db="EMBL/GenBank/DDBJ databases">
        <authorList>
            <person name="Schell T."/>
        </authorList>
    </citation>
    <scope>NUCLEOTIDE SEQUENCE</scope>
    <source>
        <strain evidence="6">M5</strain>
    </source>
</reference>
<feature type="repeat" description="ANK" evidence="3">
    <location>
        <begin position="337"/>
        <end position="370"/>
    </location>
</feature>
<dbReference type="EMBL" id="CAKKLH010000007">
    <property type="protein sequence ID" value="CAH0098793.1"/>
    <property type="molecule type" value="Genomic_DNA"/>
</dbReference>
<feature type="repeat" description="ANK" evidence="3">
    <location>
        <begin position="238"/>
        <end position="270"/>
    </location>
</feature>
<dbReference type="InterPro" id="IPR036770">
    <property type="entry name" value="Ankyrin_rpt-contain_sf"/>
</dbReference>
<evidence type="ECO:0000313" key="7">
    <source>
        <dbReference type="Proteomes" id="UP000789390"/>
    </source>
</evidence>
<gene>
    <name evidence="6" type="ORF">DGAL_LOCUS896</name>
</gene>
<feature type="repeat" description="ANK" evidence="3">
    <location>
        <begin position="981"/>
        <end position="1013"/>
    </location>
</feature>
<feature type="repeat" description="ANK" evidence="3">
    <location>
        <begin position="304"/>
        <end position="336"/>
    </location>
</feature>
<dbReference type="PANTHER" id="PTHR24198">
    <property type="entry name" value="ANKYRIN REPEAT AND PROTEIN KINASE DOMAIN-CONTAINING PROTEIN"/>
    <property type="match status" value="1"/>
</dbReference>
<feature type="repeat" description="ANK" evidence="3">
    <location>
        <begin position="404"/>
        <end position="436"/>
    </location>
</feature>
<evidence type="ECO:0000256" key="3">
    <source>
        <dbReference type="PROSITE-ProRule" id="PRU00023"/>
    </source>
</evidence>
<keyword evidence="7" id="KW-1185">Reference proteome</keyword>
<dbReference type="PROSITE" id="PS50088">
    <property type="entry name" value="ANK_REPEAT"/>
    <property type="match status" value="21"/>
</dbReference>
<evidence type="ECO:0000256" key="1">
    <source>
        <dbReference type="ARBA" id="ARBA00022737"/>
    </source>
</evidence>
<feature type="repeat" description="ANK" evidence="3">
    <location>
        <begin position="610"/>
        <end position="639"/>
    </location>
</feature>
<feature type="repeat" description="ANK" evidence="3">
    <location>
        <begin position="743"/>
        <end position="775"/>
    </location>
</feature>
<organism evidence="6 7">
    <name type="scientific">Daphnia galeata</name>
    <dbReference type="NCBI Taxonomy" id="27404"/>
    <lineage>
        <taxon>Eukaryota</taxon>
        <taxon>Metazoa</taxon>
        <taxon>Ecdysozoa</taxon>
        <taxon>Arthropoda</taxon>
        <taxon>Crustacea</taxon>
        <taxon>Branchiopoda</taxon>
        <taxon>Diplostraca</taxon>
        <taxon>Cladocera</taxon>
        <taxon>Anomopoda</taxon>
        <taxon>Daphniidae</taxon>
        <taxon>Daphnia</taxon>
    </lineage>
</organism>
<feature type="repeat" description="ANK" evidence="3">
    <location>
        <begin position="503"/>
        <end position="535"/>
    </location>
</feature>
<accession>A0A8J2RAJ4</accession>
<dbReference type="Pfam" id="PF13637">
    <property type="entry name" value="Ank_4"/>
    <property type="match status" value="1"/>
</dbReference>
<evidence type="ECO:0000256" key="2">
    <source>
        <dbReference type="ARBA" id="ARBA00023043"/>
    </source>
</evidence>
<feature type="repeat" description="ANK" evidence="3">
    <location>
        <begin position="880"/>
        <end position="912"/>
    </location>
</feature>
<sequence>MVQALCSTFRFSRLWLCSGINPQPVALLSSDFYTIVLVCALCVHILVLTLSIKLITFVNETRYLFGMVILDLNLEPPLVQAIFRGYFNDIKNLLKENVDINYQDEEKRSPLHAAAFKGDANTTDLLIQKGARINIKDSKWLTPLHRACKSGNEDTVNVLLKYNADTNARDKNWQTPLHVASCNNAYHCAKALLAVSPTVNVSDRTGRTALHHASFNGHCDIVELLIEHGASVNAFDKKDRRALHWASYMGHESVVKILLQSGAEVNVRDKDLYSPLHAAAASGQVFVVQQLLEAGADCNVSNSFGNTPLHTACLNGHELVCQDLISSGTNISAVNLAGQTPIHVSAAATHGEHCLALLIERDANINFQAKDGRTPLHMTAIHGRFMRAHMLLDRGALVDIGDKEGSTALHIAAAHGHELLIGVLLNVGADPSRKGRSGMTPMHLAALSGYVECCRKLLQVRGELDAPDDSGRTCLHLCAFKGNAECLDLLISSGADFNLIDSFGRIPLHYAASQAHFQCVYTLVSVGSSVSLTDLTGATALHYAAAMDIDGKCVEYLLKRKADVSVLDKQGYSVLHYAAAGGQHGALHVLLKHFGIPNYSGYTQGPMYISPLHLAAYKGHKGAVSSLVAIHPDVNITDSSGRTALDLSAQFGHLDCINALIEHGAQPIAQSRTLLTAIHRAAANGRSTCLKQLLLTHLHLVDVRDSHKRTPLMLAVQNGNEGRKACTDILLSYTSEVDLLDNNGRTALHYASYRGFEDCVSSLLDAKAYPYQKDFLGKTPFHLAAASGHVYVLKQLIRQATVSLIDSKLLDNQRYTPLHWAAYKGRENCVEALLGLDSVYSSVGNQFTPLHCAVLQGNELCAAVLLEHLGPSAVEAKDGIGQTAVHVASSRGSADMLLLLLNYGPNLNAQDIHQRTPTMLAAKGHISVLELLLTQCVDLSKRDRDGNTALHYACLASAESAALMLLDRIIEPELIDSPNANLRTPLHIAARNGLVIVTQTLLEKGASVTAIDVNGYNPALSCAPNATVADCLSMIIHIMIDSVNTNGRRSDSLSLSSLNLGSTRKIRNSNVEITPRTVFDEGEDDDHDDLESYSIRSSDSEFY</sequence>
<feature type="repeat" description="ANK" evidence="3">
    <location>
        <begin position="776"/>
        <end position="798"/>
    </location>
</feature>
<keyword evidence="5" id="KW-1133">Transmembrane helix</keyword>
<dbReference type="PROSITE" id="PS50297">
    <property type="entry name" value="ANK_REP_REGION"/>
    <property type="match status" value="18"/>
</dbReference>
<feature type="repeat" description="ANK" evidence="3">
    <location>
        <begin position="271"/>
        <end position="303"/>
    </location>
</feature>
<feature type="repeat" description="ANK" evidence="3">
    <location>
        <begin position="536"/>
        <end position="569"/>
    </location>
</feature>